<accession>A0A6A4N2C6</accession>
<protein>
    <submittedName>
        <fullName evidence="1">Uncharacterized protein</fullName>
    </submittedName>
</protein>
<comment type="caution">
    <text evidence="1">The sequence shown here is derived from an EMBL/GenBank/DDBJ whole genome shotgun (WGS) entry which is preliminary data.</text>
</comment>
<dbReference type="Proteomes" id="UP000447434">
    <property type="component" value="Chromosome 25"/>
</dbReference>
<reference evidence="2" key="1">
    <citation type="journal article" date="2020" name="Nat. Commun.">
        <title>Genome sequence of the cluster root forming white lupin.</title>
        <authorList>
            <person name="Hufnagel B."/>
            <person name="Marques A."/>
            <person name="Soriano A."/>
            <person name="Marques L."/>
            <person name="Divol F."/>
            <person name="Doumas P."/>
            <person name="Sallet E."/>
            <person name="Mancinotti D."/>
            <person name="Carrere S."/>
            <person name="Marande W."/>
            <person name="Arribat S."/>
            <person name="Keller J."/>
            <person name="Huneau C."/>
            <person name="Blein T."/>
            <person name="Aime D."/>
            <person name="Laguerre M."/>
            <person name="Taylor J."/>
            <person name="Schubert V."/>
            <person name="Nelson M."/>
            <person name="Geu-Flores F."/>
            <person name="Crespi M."/>
            <person name="Gallardo-Guerrero K."/>
            <person name="Delaux P.-M."/>
            <person name="Salse J."/>
            <person name="Berges H."/>
            <person name="Guyot R."/>
            <person name="Gouzy J."/>
            <person name="Peret B."/>
        </authorList>
    </citation>
    <scope>NUCLEOTIDE SEQUENCE [LARGE SCALE GENOMIC DNA]</scope>
    <source>
        <strain evidence="2">cv. Amiga</strain>
    </source>
</reference>
<keyword evidence="2" id="KW-1185">Reference proteome</keyword>
<dbReference type="EMBL" id="WOCE01000025">
    <property type="protein sequence ID" value="KAE9584742.1"/>
    <property type="molecule type" value="Genomic_DNA"/>
</dbReference>
<dbReference type="AlphaFoldDB" id="A0A6A4N2C6"/>
<gene>
    <name evidence="1" type="ORF">Lalb_Chr25g0281391</name>
</gene>
<proteinExistence type="predicted"/>
<sequence>MTMDNGFHEMCIQLPMHLTAYAANKNKIIINLCRTQRSPCFFLQGKVHQKHDVV</sequence>
<organism evidence="1 2">
    <name type="scientific">Lupinus albus</name>
    <name type="common">White lupine</name>
    <name type="synonym">Lupinus termis</name>
    <dbReference type="NCBI Taxonomy" id="3870"/>
    <lineage>
        <taxon>Eukaryota</taxon>
        <taxon>Viridiplantae</taxon>
        <taxon>Streptophyta</taxon>
        <taxon>Embryophyta</taxon>
        <taxon>Tracheophyta</taxon>
        <taxon>Spermatophyta</taxon>
        <taxon>Magnoliopsida</taxon>
        <taxon>eudicotyledons</taxon>
        <taxon>Gunneridae</taxon>
        <taxon>Pentapetalae</taxon>
        <taxon>rosids</taxon>
        <taxon>fabids</taxon>
        <taxon>Fabales</taxon>
        <taxon>Fabaceae</taxon>
        <taxon>Papilionoideae</taxon>
        <taxon>50 kb inversion clade</taxon>
        <taxon>genistoids sensu lato</taxon>
        <taxon>core genistoids</taxon>
        <taxon>Genisteae</taxon>
        <taxon>Lupinus</taxon>
    </lineage>
</organism>
<evidence type="ECO:0000313" key="1">
    <source>
        <dbReference type="EMBL" id="KAE9584742.1"/>
    </source>
</evidence>
<evidence type="ECO:0000313" key="2">
    <source>
        <dbReference type="Proteomes" id="UP000447434"/>
    </source>
</evidence>
<name>A0A6A4N2C6_LUPAL</name>